<feature type="compositionally biased region" description="Low complexity" evidence="1">
    <location>
        <begin position="109"/>
        <end position="132"/>
    </location>
</feature>
<proteinExistence type="predicted"/>
<evidence type="ECO:0000313" key="2">
    <source>
        <dbReference type="EMBL" id="NER29870.1"/>
    </source>
</evidence>
<dbReference type="EMBL" id="JAAHFQ010000444">
    <property type="protein sequence ID" value="NER29870.1"/>
    <property type="molecule type" value="Genomic_DNA"/>
</dbReference>
<feature type="region of interest" description="Disordered" evidence="1">
    <location>
        <begin position="103"/>
        <end position="132"/>
    </location>
</feature>
<dbReference type="AlphaFoldDB" id="A0A6B3NE50"/>
<comment type="caution">
    <text evidence="2">The sequence shown here is derived from an EMBL/GenBank/DDBJ whole genome shotgun (WGS) entry which is preliminary data.</text>
</comment>
<accession>A0A6B3NE50</accession>
<sequence>MQKAGEVPQSQTKQPKVVPSGRLELTIKINELPTTRTVKNGWQEFEVDCDGTIFTITVKPKVWKKLTTADDTYPMWVAAIGGKLGAKTNKGFVLDTPGIQVYEKKPKAPQEAPASQPQEAPASQPQEAPASN</sequence>
<protein>
    <submittedName>
        <fullName evidence="2">Fertility inhibition FinO-like protein</fullName>
    </submittedName>
</protein>
<evidence type="ECO:0000256" key="1">
    <source>
        <dbReference type="SAM" id="MobiDB-lite"/>
    </source>
</evidence>
<gene>
    <name evidence="2" type="ORF">F6J89_20180</name>
</gene>
<organism evidence="2">
    <name type="scientific">Symploca sp. SIO1C4</name>
    <dbReference type="NCBI Taxonomy" id="2607765"/>
    <lineage>
        <taxon>Bacteria</taxon>
        <taxon>Bacillati</taxon>
        <taxon>Cyanobacteriota</taxon>
        <taxon>Cyanophyceae</taxon>
        <taxon>Coleofasciculales</taxon>
        <taxon>Coleofasciculaceae</taxon>
        <taxon>Symploca</taxon>
    </lineage>
</organism>
<reference evidence="2" key="1">
    <citation type="submission" date="2019-11" db="EMBL/GenBank/DDBJ databases">
        <title>Genomic insights into an expanded diversity of filamentous marine cyanobacteria reveals the extraordinary biosynthetic potential of Moorea and Okeania.</title>
        <authorList>
            <person name="Ferreira Leao T."/>
            <person name="Wang M."/>
            <person name="Moss N."/>
            <person name="Da Silva R."/>
            <person name="Sanders J."/>
            <person name="Nurk S."/>
            <person name="Gurevich A."/>
            <person name="Humphrey G."/>
            <person name="Reher R."/>
            <person name="Zhu Q."/>
            <person name="Belda-Ferre P."/>
            <person name="Glukhov E."/>
            <person name="Rex R."/>
            <person name="Dorrestein P.C."/>
            <person name="Knight R."/>
            <person name="Pevzner P."/>
            <person name="Gerwick W.H."/>
            <person name="Gerwick L."/>
        </authorList>
    </citation>
    <scope>NUCLEOTIDE SEQUENCE</scope>
    <source>
        <strain evidence="2">SIO1C4</strain>
    </source>
</reference>
<name>A0A6B3NE50_9CYAN</name>